<proteinExistence type="predicted"/>
<protein>
    <recommendedName>
        <fullName evidence="3">Sarcosine oxidase subunit gamma</fullName>
    </recommendedName>
</protein>
<dbReference type="RefSeq" id="WP_190236715.1">
    <property type="nucleotide sequence ID" value="NZ_SSOA01000010.1"/>
</dbReference>
<sequence length="175" mass="18849">MLDRSKFWSAATTVGTITRSPAMTVEVLPAIPQVMISGDFANAMARFDFPAPVGLLAQAKGERYSLRLARNRILVVGLDLTAEPQSWLDGMAMSSMTGALAVIEISGTARMELVARGTAIDPESASPCAALHFAGVNSILYKYDDRLRLHFDRGLVSYMADWIVANDIPGSKSAL</sequence>
<evidence type="ECO:0000313" key="2">
    <source>
        <dbReference type="Proteomes" id="UP000310754"/>
    </source>
</evidence>
<dbReference type="InterPro" id="IPR027266">
    <property type="entry name" value="TrmE/GcvT-like"/>
</dbReference>
<accession>A0A4S3ZQZ0</accession>
<name>A0A4S3ZQZ0_9HYPH</name>
<reference evidence="1 2" key="1">
    <citation type="submission" date="2019-04" db="EMBL/GenBank/DDBJ databases">
        <title>Rhizobium terrae sp. nov., isolated from a paddy soil.</title>
        <authorList>
            <person name="Lin S.-Y."/>
            <person name="Hameed A."/>
            <person name="Huang H.-I."/>
            <person name="Young C.-C."/>
        </authorList>
    </citation>
    <scope>NUCLEOTIDE SEQUENCE [LARGE SCALE GENOMIC DNA]</scope>
    <source>
        <strain evidence="1 2">CC-HIH110</strain>
    </source>
</reference>
<dbReference type="Proteomes" id="UP000310754">
    <property type="component" value="Unassembled WGS sequence"/>
</dbReference>
<comment type="caution">
    <text evidence="1">The sequence shown here is derived from an EMBL/GenBank/DDBJ whole genome shotgun (WGS) entry which is preliminary data.</text>
</comment>
<evidence type="ECO:0000313" key="1">
    <source>
        <dbReference type="EMBL" id="THF47985.1"/>
    </source>
</evidence>
<gene>
    <name evidence="1" type="ORF">E6C51_16055</name>
</gene>
<dbReference type="Gene3D" id="3.30.1360.120">
    <property type="entry name" value="Probable tRNA modification gtpase trme, domain 1"/>
    <property type="match status" value="1"/>
</dbReference>
<evidence type="ECO:0008006" key="3">
    <source>
        <dbReference type="Google" id="ProtNLM"/>
    </source>
</evidence>
<organism evidence="1 2">
    <name type="scientific">Allorhizobium terrae</name>
    <dbReference type="NCBI Taxonomy" id="1848972"/>
    <lineage>
        <taxon>Bacteria</taxon>
        <taxon>Pseudomonadati</taxon>
        <taxon>Pseudomonadota</taxon>
        <taxon>Alphaproteobacteria</taxon>
        <taxon>Hyphomicrobiales</taxon>
        <taxon>Rhizobiaceae</taxon>
        <taxon>Rhizobium/Agrobacterium group</taxon>
        <taxon>Allorhizobium</taxon>
    </lineage>
</organism>
<dbReference type="EMBL" id="SSOA01000010">
    <property type="protein sequence ID" value="THF47985.1"/>
    <property type="molecule type" value="Genomic_DNA"/>
</dbReference>
<dbReference type="AlphaFoldDB" id="A0A4S3ZQZ0"/>
<keyword evidence="2" id="KW-1185">Reference proteome</keyword>